<keyword evidence="6" id="KW-1185">Reference proteome</keyword>
<evidence type="ECO:0000256" key="1">
    <source>
        <dbReference type="ARBA" id="ARBA00022630"/>
    </source>
</evidence>
<dbReference type="RefSeq" id="WP_346245561.1">
    <property type="nucleotide sequence ID" value="NZ_JBDIZK010000002.1"/>
</dbReference>
<keyword evidence="3" id="KW-0560">Oxidoreductase</keyword>
<dbReference type="EMBL" id="JBDIZK010000002">
    <property type="protein sequence ID" value="MEN3746563.1"/>
    <property type="molecule type" value="Genomic_DNA"/>
</dbReference>
<dbReference type="InterPro" id="IPR016167">
    <property type="entry name" value="FAD-bd_PCMH_sub1"/>
</dbReference>
<comment type="caution">
    <text evidence="5">The sequence shown here is derived from an EMBL/GenBank/DDBJ whole genome shotgun (WGS) entry which is preliminary data.</text>
</comment>
<evidence type="ECO:0000313" key="5">
    <source>
        <dbReference type="EMBL" id="MEN3746563.1"/>
    </source>
</evidence>
<dbReference type="InterPro" id="IPR016169">
    <property type="entry name" value="FAD-bd_PCMH_sub2"/>
</dbReference>
<dbReference type="Proteomes" id="UP001427805">
    <property type="component" value="Unassembled WGS sequence"/>
</dbReference>
<dbReference type="InterPro" id="IPR007173">
    <property type="entry name" value="ALO_C"/>
</dbReference>
<evidence type="ECO:0000259" key="4">
    <source>
        <dbReference type="PROSITE" id="PS51387"/>
    </source>
</evidence>
<accession>A0ABV0B6F0</accession>
<evidence type="ECO:0000256" key="2">
    <source>
        <dbReference type="ARBA" id="ARBA00022827"/>
    </source>
</evidence>
<dbReference type="InterPro" id="IPR036318">
    <property type="entry name" value="FAD-bd_PCMH-like_sf"/>
</dbReference>
<reference evidence="5 6" key="1">
    <citation type="submission" date="2024-05" db="EMBL/GenBank/DDBJ databases">
        <title>Sphingomonas sp. HF-S3 16S ribosomal RNA gene Genome sequencing and assembly.</title>
        <authorList>
            <person name="Lee H."/>
        </authorList>
    </citation>
    <scope>NUCLEOTIDE SEQUENCE [LARGE SCALE GENOMIC DNA]</scope>
    <source>
        <strain evidence="5 6">HF-S3</strain>
    </source>
</reference>
<keyword evidence="1" id="KW-0285">Flavoprotein</keyword>
<name>A0ABV0B6F0_9SPHN</name>
<sequence length="531" mass="57484">MMDAGSLPEQSNPIWTNWTKNIVHQPPPSVSYYYFSPSNLSELQAVLQKGTTDNAVLRVSGQRHSQPPLVIDTSATSSTGAVNYLVDMSCYADLGPNGDQNMIVDVANKQITVNTGVREDQIIDLLTQNNLMLRTVTAGGFFSVGGMTSVDVHGATVAAPVFAGTVSAFTILRADGTVVTIDESTPSVNGWNPLQFARVNLGGLGIVTSVTIDVLDRPYATTLDGGSTSFDAPTRDQFAATFQTLLTTHDRIETFYNPYYFPPITNEYFAAWWNVVDNPANKIPNQPIPAESACTLAADDEYGAPMLPGEDIAEEAAIIAQGAKFLAGGVTVAGMATIAINVAKANAAYSDVWLTEAARVMFMSYFIEMPAIDAASLGKVWDSLQVVGKRMQRGSSFYIAAPMEFRFVKGSDIAMAGTYTTNPDATFVNLDLIGFIRATPTSDYPAALLKFFADVEREWVAMGGFPHNGKMYGFYDPQGAAGNFGAAFNPNFLAELRTRRGTPLQAFNDYRRSQDPNGLFYNDYLRALLEG</sequence>
<feature type="domain" description="FAD-binding PCMH-type" evidence="4">
    <location>
        <begin position="24"/>
        <end position="217"/>
    </location>
</feature>
<evidence type="ECO:0000313" key="6">
    <source>
        <dbReference type="Proteomes" id="UP001427805"/>
    </source>
</evidence>
<dbReference type="InterPro" id="IPR016166">
    <property type="entry name" value="FAD-bd_PCMH"/>
</dbReference>
<dbReference type="PANTHER" id="PTHR43762">
    <property type="entry name" value="L-GULONOLACTONE OXIDASE"/>
    <property type="match status" value="1"/>
</dbReference>
<dbReference type="InterPro" id="IPR006094">
    <property type="entry name" value="Oxid_FAD_bind_N"/>
</dbReference>
<keyword evidence="2" id="KW-0274">FAD</keyword>
<protein>
    <submittedName>
        <fullName evidence="5">D-arabinono-1,4-lactone oxidase</fullName>
    </submittedName>
</protein>
<organism evidence="5 6">
    <name type="scientific">Sphingomonas rustica</name>
    <dbReference type="NCBI Taxonomy" id="3103142"/>
    <lineage>
        <taxon>Bacteria</taxon>
        <taxon>Pseudomonadati</taxon>
        <taxon>Pseudomonadota</taxon>
        <taxon>Alphaproteobacteria</taxon>
        <taxon>Sphingomonadales</taxon>
        <taxon>Sphingomonadaceae</taxon>
        <taxon>Sphingomonas</taxon>
    </lineage>
</organism>
<dbReference type="Gene3D" id="3.30.465.10">
    <property type="match status" value="1"/>
</dbReference>
<dbReference type="Pfam" id="PF04030">
    <property type="entry name" value="ALO"/>
    <property type="match status" value="1"/>
</dbReference>
<dbReference type="InterPro" id="IPR010031">
    <property type="entry name" value="FAD_lactone_oxidase-like"/>
</dbReference>
<gene>
    <name evidence="5" type="ORF">TPR58_05245</name>
</gene>
<dbReference type="SUPFAM" id="SSF56176">
    <property type="entry name" value="FAD-binding/transporter-associated domain-like"/>
    <property type="match status" value="1"/>
</dbReference>
<dbReference type="Pfam" id="PF01565">
    <property type="entry name" value="FAD_binding_4"/>
    <property type="match status" value="1"/>
</dbReference>
<dbReference type="PROSITE" id="PS51387">
    <property type="entry name" value="FAD_PCMH"/>
    <property type="match status" value="1"/>
</dbReference>
<dbReference type="PANTHER" id="PTHR43762:SF1">
    <property type="entry name" value="D-ARABINONO-1,4-LACTONE OXIDASE"/>
    <property type="match status" value="1"/>
</dbReference>
<evidence type="ECO:0000256" key="3">
    <source>
        <dbReference type="ARBA" id="ARBA00023002"/>
    </source>
</evidence>
<dbReference type="Gene3D" id="3.30.43.10">
    <property type="entry name" value="Uridine Diphospho-n-acetylenolpyruvylglucosamine Reductase, domain 2"/>
    <property type="match status" value="1"/>
</dbReference>
<proteinExistence type="predicted"/>